<keyword evidence="2" id="KW-0812">Transmembrane</keyword>
<evidence type="ECO:0008006" key="5">
    <source>
        <dbReference type="Google" id="ProtNLM"/>
    </source>
</evidence>
<dbReference type="AlphaFoldDB" id="A0AAV2EER9"/>
<keyword evidence="2" id="KW-0472">Membrane</keyword>
<proteinExistence type="predicted"/>
<feature type="region of interest" description="Disordered" evidence="1">
    <location>
        <begin position="1"/>
        <end position="21"/>
    </location>
</feature>
<accession>A0AAV2EER9</accession>
<evidence type="ECO:0000256" key="2">
    <source>
        <dbReference type="SAM" id="Phobius"/>
    </source>
</evidence>
<dbReference type="Proteomes" id="UP001497516">
    <property type="component" value="Chromosome 4"/>
</dbReference>
<evidence type="ECO:0000313" key="4">
    <source>
        <dbReference type="Proteomes" id="UP001497516"/>
    </source>
</evidence>
<evidence type="ECO:0000313" key="3">
    <source>
        <dbReference type="EMBL" id="CAL1384065.1"/>
    </source>
</evidence>
<feature type="compositionally biased region" description="Polar residues" evidence="1">
    <location>
        <begin position="1"/>
        <end position="19"/>
    </location>
</feature>
<keyword evidence="4" id="KW-1185">Reference proteome</keyword>
<feature type="region of interest" description="Disordered" evidence="1">
    <location>
        <begin position="70"/>
        <end position="89"/>
    </location>
</feature>
<dbReference type="EMBL" id="OZ034817">
    <property type="protein sequence ID" value="CAL1384065.1"/>
    <property type="molecule type" value="Genomic_DNA"/>
</dbReference>
<name>A0AAV2EER9_9ROSI</name>
<protein>
    <recommendedName>
        <fullName evidence="5">Transmembrane protein</fullName>
    </recommendedName>
</protein>
<reference evidence="3 4" key="1">
    <citation type="submission" date="2024-04" db="EMBL/GenBank/DDBJ databases">
        <authorList>
            <person name="Fracassetti M."/>
        </authorList>
    </citation>
    <scope>NUCLEOTIDE SEQUENCE [LARGE SCALE GENOMIC DNA]</scope>
</reference>
<feature type="transmembrane region" description="Helical" evidence="2">
    <location>
        <begin position="37"/>
        <end position="56"/>
    </location>
</feature>
<gene>
    <name evidence="3" type="ORF">LTRI10_LOCUS25299</name>
</gene>
<keyword evidence="2" id="KW-1133">Transmembrane helix</keyword>
<sequence length="102" mass="12152">MEQNLQISERSNGSSVQNRPSHKLSCCWTKIGSTPCFLLLSFHDILFFLSIYYLFLKRGWWFWGGENQVEEREQERDVGESEGRDEKKMRDKRMGRIFISLI</sequence>
<evidence type="ECO:0000256" key="1">
    <source>
        <dbReference type="SAM" id="MobiDB-lite"/>
    </source>
</evidence>
<organism evidence="3 4">
    <name type="scientific">Linum trigynum</name>
    <dbReference type="NCBI Taxonomy" id="586398"/>
    <lineage>
        <taxon>Eukaryota</taxon>
        <taxon>Viridiplantae</taxon>
        <taxon>Streptophyta</taxon>
        <taxon>Embryophyta</taxon>
        <taxon>Tracheophyta</taxon>
        <taxon>Spermatophyta</taxon>
        <taxon>Magnoliopsida</taxon>
        <taxon>eudicotyledons</taxon>
        <taxon>Gunneridae</taxon>
        <taxon>Pentapetalae</taxon>
        <taxon>rosids</taxon>
        <taxon>fabids</taxon>
        <taxon>Malpighiales</taxon>
        <taxon>Linaceae</taxon>
        <taxon>Linum</taxon>
    </lineage>
</organism>